<dbReference type="Proteomes" id="UP001172684">
    <property type="component" value="Unassembled WGS sequence"/>
</dbReference>
<gene>
    <name evidence="12" type="ORF">H2201_004501</name>
</gene>
<keyword evidence="9" id="KW-0408">Iron</keyword>
<feature type="binding site" description="axial binding residue" evidence="9">
    <location>
        <position position="57"/>
    </location>
    <ligand>
        <name>heme</name>
        <dbReference type="ChEBI" id="CHEBI:30413"/>
    </ligand>
    <ligandPart>
        <name>Fe</name>
        <dbReference type="ChEBI" id="CHEBI:18248"/>
    </ligandPart>
</feature>
<keyword evidence="9" id="KW-0349">Heme</keyword>
<feature type="signal peptide" evidence="10">
    <location>
        <begin position="1"/>
        <end position="18"/>
    </location>
</feature>
<feature type="chain" id="PRO_5046261374" description="CFEM domain-containing protein" evidence="10">
    <location>
        <begin position="19"/>
        <end position="169"/>
    </location>
</feature>
<comment type="caution">
    <text evidence="9">Lacks conserved residue(s) required for the propagation of feature annotation.</text>
</comment>
<comment type="caution">
    <text evidence="12">The sequence shown here is derived from an EMBL/GenBank/DDBJ whole genome shotgun (WGS) entry which is preliminary data.</text>
</comment>
<evidence type="ECO:0000256" key="4">
    <source>
        <dbReference type="ARBA" id="ARBA00022525"/>
    </source>
</evidence>
<evidence type="ECO:0000256" key="7">
    <source>
        <dbReference type="ARBA" id="ARBA00023157"/>
    </source>
</evidence>
<evidence type="ECO:0000256" key="1">
    <source>
        <dbReference type="ARBA" id="ARBA00004589"/>
    </source>
</evidence>
<evidence type="ECO:0000256" key="9">
    <source>
        <dbReference type="PROSITE-ProRule" id="PRU01356"/>
    </source>
</evidence>
<dbReference type="EMBL" id="JAPDRL010000029">
    <property type="protein sequence ID" value="KAJ9665423.1"/>
    <property type="molecule type" value="Genomic_DNA"/>
</dbReference>
<proteinExistence type="inferred from homology"/>
<evidence type="ECO:0000256" key="6">
    <source>
        <dbReference type="ARBA" id="ARBA00022729"/>
    </source>
</evidence>
<sequence length="169" mass="16869">MKFLAVSIALASAAAVNAQSNATLQCLTTTQLTARVPACARQCETAALSADGCAFEDLTCHCLNTNVVASLIEPCLLATSNCTEAEVGTFAGIVTTVCEVKNATAFGQLAPVDCSRVAPPPTNCSSHSCNETTPTSSSPPTATFTGAAANLVGSGVLAAVGFIGAGLLL</sequence>
<keyword evidence="5" id="KW-0336">GPI-anchor</keyword>
<evidence type="ECO:0000259" key="11">
    <source>
        <dbReference type="PROSITE" id="PS52012"/>
    </source>
</evidence>
<feature type="disulfide bond" evidence="9">
    <location>
        <begin position="53"/>
        <end position="60"/>
    </location>
</feature>
<evidence type="ECO:0000256" key="2">
    <source>
        <dbReference type="ARBA" id="ARBA00004613"/>
    </source>
</evidence>
<evidence type="ECO:0000256" key="10">
    <source>
        <dbReference type="SAM" id="SignalP"/>
    </source>
</evidence>
<accession>A0ABQ9NXW0</accession>
<evidence type="ECO:0000256" key="8">
    <source>
        <dbReference type="ARBA" id="ARBA00023288"/>
    </source>
</evidence>
<dbReference type="PROSITE" id="PS52012">
    <property type="entry name" value="CFEM"/>
    <property type="match status" value="1"/>
</dbReference>
<keyword evidence="4" id="KW-0964">Secreted</keyword>
<reference evidence="12" key="1">
    <citation type="submission" date="2022-10" db="EMBL/GenBank/DDBJ databases">
        <title>Culturing micro-colonial fungi from biological soil crusts in the Mojave desert and describing Neophaeococcomyces mojavensis, and introducing the new genera and species Taxawa tesnikishii.</title>
        <authorList>
            <person name="Kurbessoian T."/>
            <person name="Stajich J.E."/>
        </authorList>
    </citation>
    <scope>NUCLEOTIDE SEQUENCE</scope>
    <source>
        <strain evidence="12">TK_1</strain>
    </source>
</reference>
<evidence type="ECO:0000256" key="3">
    <source>
        <dbReference type="ARBA" id="ARBA00010031"/>
    </source>
</evidence>
<keyword evidence="8" id="KW-0449">Lipoprotein</keyword>
<organism evidence="12 13">
    <name type="scientific">Coniosporium apollinis</name>
    <dbReference type="NCBI Taxonomy" id="61459"/>
    <lineage>
        <taxon>Eukaryota</taxon>
        <taxon>Fungi</taxon>
        <taxon>Dikarya</taxon>
        <taxon>Ascomycota</taxon>
        <taxon>Pezizomycotina</taxon>
        <taxon>Dothideomycetes</taxon>
        <taxon>Dothideomycetes incertae sedis</taxon>
        <taxon>Coniosporium</taxon>
    </lineage>
</organism>
<dbReference type="InterPro" id="IPR008427">
    <property type="entry name" value="Extracellular_membr_CFEM_dom"/>
</dbReference>
<evidence type="ECO:0000313" key="13">
    <source>
        <dbReference type="Proteomes" id="UP001172684"/>
    </source>
</evidence>
<comment type="subcellular location">
    <subcellularLocation>
        <location evidence="1">Membrane</location>
        <topology evidence="1">Lipid-anchor</topology>
        <topology evidence="1">GPI-anchor</topology>
    </subcellularLocation>
    <subcellularLocation>
        <location evidence="2">Secreted</location>
    </subcellularLocation>
</comment>
<keyword evidence="13" id="KW-1185">Reference proteome</keyword>
<keyword evidence="6 10" id="KW-0732">Signal</keyword>
<name>A0ABQ9NXW0_9PEZI</name>
<comment type="similarity">
    <text evidence="3">Belongs to the RBT5 family.</text>
</comment>
<keyword evidence="9" id="KW-0479">Metal-binding</keyword>
<keyword evidence="7 9" id="KW-1015">Disulfide bond</keyword>
<feature type="domain" description="CFEM" evidence="11">
    <location>
        <begin position="11"/>
        <end position="125"/>
    </location>
</feature>
<keyword evidence="5" id="KW-0472">Membrane</keyword>
<keyword evidence="5" id="KW-0325">Glycoprotein</keyword>
<evidence type="ECO:0000313" key="12">
    <source>
        <dbReference type="EMBL" id="KAJ9665423.1"/>
    </source>
</evidence>
<protein>
    <recommendedName>
        <fullName evidence="11">CFEM domain-containing protein</fullName>
    </recommendedName>
</protein>
<evidence type="ECO:0000256" key="5">
    <source>
        <dbReference type="ARBA" id="ARBA00022622"/>
    </source>
</evidence>
<dbReference type="Pfam" id="PF05730">
    <property type="entry name" value="CFEM"/>
    <property type="match status" value="1"/>
</dbReference>